<name>A0A1L8SS55_9ENTE</name>
<accession>A0A1L8SS55</accession>
<dbReference type="STRING" id="319970.RV00_GL000697"/>
<dbReference type="EMBL" id="JXKM01000012">
    <property type="protein sequence ID" value="OJG34815.1"/>
    <property type="molecule type" value="Genomic_DNA"/>
</dbReference>
<gene>
    <name evidence="1" type="ORF">RV00_GL000697</name>
</gene>
<comment type="caution">
    <text evidence="1">The sequence shown here is derived from an EMBL/GenBank/DDBJ whole genome shotgun (WGS) entry which is preliminary data.</text>
</comment>
<protein>
    <recommendedName>
        <fullName evidence="3">Lipoprotein</fullName>
    </recommendedName>
</protein>
<evidence type="ECO:0000313" key="1">
    <source>
        <dbReference type="EMBL" id="OJG34815.1"/>
    </source>
</evidence>
<evidence type="ECO:0008006" key="3">
    <source>
        <dbReference type="Google" id="ProtNLM"/>
    </source>
</evidence>
<dbReference type="AlphaFoldDB" id="A0A1L8SS55"/>
<organism evidence="1 2">
    <name type="scientific">Enterococcus devriesei</name>
    <dbReference type="NCBI Taxonomy" id="319970"/>
    <lineage>
        <taxon>Bacteria</taxon>
        <taxon>Bacillati</taxon>
        <taxon>Bacillota</taxon>
        <taxon>Bacilli</taxon>
        <taxon>Lactobacillales</taxon>
        <taxon>Enterococcaceae</taxon>
        <taxon>Enterococcus</taxon>
    </lineage>
</organism>
<reference evidence="1 2" key="1">
    <citation type="submission" date="2014-12" db="EMBL/GenBank/DDBJ databases">
        <title>Draft genome sequences of 29 type strains of Enterococci.</title>
        <authorList>
            <person name="Zhong Z."/>
            <person name="Sun Z."/>
            <person name="Liu W."/>
            <person name="Zhang W."/>
            <person name="Zhang H."/>
        </authorList>
    </citation>
    <scope>NUCLEOTIDE SEQUENCE [LARGE SCALE GENOMIC DNA]</scope>
    <source>
        <strain evidence="1 2">DSM 22802</strain>
    </source>
</reference>
<dbReference type="RefSeq" id="WP_071863055.1">
    <property type="nucleotide sequence ID" value="NZ_JBHLVS010000031.1"/>
</dbReference>
<keyword evidence="2" id="KW-1185">Reference proteome</keyword>
<dbReference type="Proteomes" id="UP000183700">
    <property type="component" value="Unassembled WGS sequence"/>
</dbReference>
<sequence length="173" mass="20021">MKRRLLIGLGMFFLTGCSGVKEPDVITVTSNDPAEVRKIIAEDQAESTKDDYLNHTYMEENPVKFDPQQDLATLLLSYSWNNESYIFTFKPDSKIRTTMFRGSKEQRWDTENFANYQVIDDTTVKYHINGNFRANVMNDYTLTVKRSAEGLQLEDATVNPPYRMELSPVKRLD</sequence>
<dbReference type="PROSITE" id="PS51257">
    <property type="entry name" value="PROKAR_LIPOPROTEIN"/>
    <property type="match status" value="1"/>
</dbReference>
<evidence type="ECO:0000313" key="2">
    <source>
        <dbReference type="Proteomes" id="UP000183700"/>
    </source>
</evidence>
<proteinExistence type="predicted"/>
<dbReference type="OrthoDB" id="9822811at2"/>